<protein>
    <recommendedName>
        <fullName evidence="3">BTB domain-containing protein</fullName>
    </recommendedName>
</protein>
<comment type="caution">
    <text evidence="4">The sequence shown here is derived from an EMBL/GenBank/DDBJ whole genome shotgun (WGS) entry which is preliminary data.</text>
</comment>
<name>A0AA88XPZ4_PINIB</name>
<evidence type="ECO:0000313" key="5">
    <source>
        <dbReference type="Proteomes" id="UP001186944"/>
    </source>
</evidence>
<dbReference type="Pfam" id="PF24681">
    <property type="entry name" value="Kelch_KLHDC2_KLHL20_DRC7"/>
    <property type="match status" value="1"/>
</dbReference>
<dbReference type="SMART" id="SM00225">
    <property type="entry name" value="BTB"/>
    <property type="match status" value="1"/>
</dbReference>
<dbReference type="PIRSF" id="PIRSF037037">
    <property type="entry name" value="Kelch-like_protein_gigaxonin"/>
    <property type="match status" value="1"/>
</dbReference>
<dbReference type="PANTHER" id="PTHR24412">
    <property type="entry name" value="KELCH PROTEIN"/>
    <property type="match status" value="1"/>
</dbReference>
<dbReference type="InterPro" id="IPR015915">
    <property type="entry name" value="Kelch-typ_b-propeller"/>
</dbReference>
<dbReference type="SMART" id="SM00875">
    <property type="entry name" value="BACK"/>
    <property type="match status" value="1"/>
</dbReference>
<dbReference type="SUPFAM" id="SSF117281">
    <property type="entry name" value="Kelch motif"/>
    <property type="match status" value="1"/>
</dbReference>
<dbReference type="Pfam" id="PF00651">
    <property type="entry name" value="BTB"/>
    <property type="match status" value="1"/>
</dbReference>
<evidence type="ECO:0000313" key="4">
    <source>
        <dbReference type="EMBL" id="KAK3085342.1"/>
    </source>
</evidence>
<keyword evidence="1" id="KW-0880">Kelch repeat</keyword>
<organism evidence="4 5">
    <name type="scientific">Pinctada imbricata</name>
    <name type="common">Atlantic pearl-oyster</name>
    <name type="synonym">Pinctada martensii</name>
    <dbReference type="NCBI Taxonomy" id="66713"/>
    <lineage>
        <taxon>Eukaryota</taxon>
        <taxon>Metazoa</taxon>
        <taxon>Spiralia</taxon>
        <taxon>Lophotrochozoa</taxon>
        <taxon>Mollusca</taxon>
        <taxon>Bivalvia</taxon>
        <taxon>Autobranchia</taxon>
        <taxon>Pteriomorphia</taxon>
        <taxon>Pterioida</taxon>
        <taxon>Pterioidea</taxon>
        <taxon>Pteriidae</taxon>
        <taxon>Pinctada</taxon>
    </lineage>
</organism>
<dbReference type="Pfam" id="PF07707">
    <property type="entry name" value="BACK"/>
    <property type="match status" value="1"/>
</dbReference>
<dbReference type="PROSITE" id="PS50097">
    <property type="entry name" value="BTB"/>
    <property type="match status" value="1"/>
</dbReference>
<dbReference type="InterPro" id="IPR011705">
    <property type="entry name" value="BACK"/>
</dbReference>
<dbReference type="Gene3D" id="3.30.710.10">
    <property type="entry name" value="Potassium Channel Kv1.1, Chain A"/>
    <property type="match status" value="1"/>
</dbReference>
<dbReference type="SMART" id="SM00612">
    <property type="entry name" value="Kelch"/>
    <property type="match status" value="4"/>
</dbReference>
<dbReference type="InterPro" id="IPR017096">
    <property type="entry name" value="BTB-kelch_protein"/>
</dbReference>
<evidence type="ECO:0000259" key="3">
    <source>
        <dbReference type="PROSITE" id="PS50097"/>
    </source>
</evidence>
<dbReference type="EMBL" id="VSWD01000012">
    <property type="protein sequence ID" value="KAK3085342.1"/>
    <property type="molecule type" value="Genomic_DNA"/>
</dbReference>
<dbReference type="Gene3D" id="1.25.40.420">
    <property type="match status" value="1"/>
</dbReference>
<dbReference type="InterPro" id="IPR006652">
    <property type="entry name" value="Kelch_1"/>
</dbReference>
<dbReference type="PANTHER" id="PTHR24412:SF232">
    <property type="entry name" value="GIGAXONIN"/>
    <property type="match status" value="1"/>
</dbReference>
<gene>
    <name evidence="4" type="ORF">FSP39_001805</name>
</gene>
<reference evidence="4" key="1">
    <citation type="submission" date="2019-08" db="EMBL/GenBank/DDBJ databases">
        <title>The improved chromosome-level genome for the pearl oyster Pinctada fucata martensii using PacBio sequencing and Hi-C.</title>
        <authorList>
            <person name="Zheng Z."/>
        </authorList>
    </citation>
    <scope>NUCLEOTIDE SEQUENCE</scope>
    <source>
        <strain evidence="4">ZZ-2019</strain>
        <tissue evidence="4">Adductor muscle</tissue>
    </source>
</reference>
<sequence length="614" mass="69800">MDQTNFTDSGQSNNDFCHEKHAKKLLFALNQNRISKYFCDGVVKIHNESIPVQRCVLAASSHYFKLAFERNISTQEEESTAFIDISTLGINTRTFMAILDYIYTSDIELLEENIQDILQAADLLLLLDLKSRCCEFLESCISSHNCLGILEFSQQYSCPWVHHKAETFLDENFGQVILSDEFLQLPTERLKSLLQRDTLHVTSELQLLRAILLWTQVDKKTREQLTFNLVKECLRPRNICQEEFEEMIKAFDSEEDSSYRILTEYIMTASNGIVKPRGVENVVVFTGGRLSYAEQGKILSDVTCYVRKNNQLVYGTVDGYQENQPFKLPPMSVPRIGHGAVECGGCLYVVGGQTSGDQVLRSAEKYDPATNRWYEIAPMNQARQNFQLVAVDDKIYAIGGEYNSEILVSMEKYDIFRNEWEPCPDLKLGRLLACAAVVDKKIYVIGGRNKDTYYEVVECYDTRNEIWSSAPPMHERRWNARSIAVCGDIFVFGGYRPTLCPSNYGVLKFCQTEVFSTKSNKWSLKDQFPLPSDGMMGNTNHNYVHDAVHHGNEICLIGGFQRGANGGRCLQIQVLDLDTGTWLTEHIDRPPVGGYYSCCSLTVPKDLLHNLAKN</sequence>
<keyword evidence="2" id="KW-0677">Repeat</keyword>
<dbReference type="Gene3D" id="2.120.10.80">
    <property type="entry name" value="Kelch-type beta propeller"/>
    <property type="match status" value="2"/>
</dbReference>
<dbReference type="InterPro" id="IPR000210">
    <property type="entry name" value="BTB/POZ_dom"/>
</dbReference>
<evidence type="ECO:0000256" key="1">
    <source>
        <dbReference type="ARBA" id="ARBA00022441"/>
    </source>
</evidence>
<dbReference type="Proteomes" id="UP001186944">
    <property type="component" value="Unassembled WGS sequence"/>
</dbReference>
<feature type="domain" description="BTB" evidence="3">
    <location>
        <begin position="39"/>
        <end position="111"/>
    </location>
</feature>
<proteinExistence type="predicted"/>
<dbReference type="AlphaFoldDB" id="A0AA88XPZ4"/>
<keyword evidence="5" id="KW-1185">Reference proteome</keyword>
<dbReference type="InterPro" id="IPR011333">
    <property type="entry name" value="SKP1/BTB/POZ_sf"/>
</dbReference>
<accession>A0AA88XPZ4</accession>
<dbReference type="SUPFAM" id="SSF54695">
    <property type="entry name" value="POZ domain"/>
    <property type="match status" value="1"/>
</dbReference>
<evidence type="ECO:0000256" key="2">
    <source>
        <dbReference type="ARBA" id="ARBA00022737"/>
    </source>
</evidence>